<evidence type="ECO:0000313" key="9">
    <source>
        <dbReference type="Proteomes" id="UP000305675"/>
    </source>
</evidence>
<feature type="domain" description="Type II secretion system protein GspF" evidence="7">
    <location>
        <begin position="142"/>
        <end position="269"/>
    </location>
</feature>
<dbReference type="RefSeq" id="WP_136861622.1">
    <property type="nucleotide sequence ID" value="NZ_SWCJ01000001.1"/>
</dbReference>
<dbReference type="EMBL" id="SWCJ01000001">
    <property type="protein sequence ID" value="TKB58474.1"/>
    <property type="molecule type" value="Genomic_DNA"/>
</dbReference>
<evidence type="ECO:0000256" key="3">
    <source>
        <dbReference type="ARBA" id="ARBA00022692"/>
    </source>
</evidence>
<evidence type="ECO:0000256" key="2">
    <source>
        <dbReference type="ARBA" id="ARBA00022475"/>
    </source>
</evidence>
<evidence type="ECO:0000256" key="6">
    <source>
        <dbReference type="SAM" id="Phobius"/>
    </source>
</evidence>
<feature type="transmembrane region" description="Helical" evidence="6">
    <location>
        <begin position="254"/>
        <end position="274"/>
    </location>
</feature>
<dbReference type="Proteomes" id="UP000305675">
    <property type="component" value="Unassembled WGS sequence"/>
</dbReference>
<feature type="transmembrane region" description="Helical" evidence="6">
    <location>
        <begin position="82"/>
        <end position="99"/>
    </location>
</feature>
<keyword evidence="4 6" id="KW-1133">Transmembrane helix</keyword>
<keyword evidence="2" id="KW-1003">Cell membrane</keyword>
<feature type="transmembrane region" description="Helical" evidence="6">
    <location>
        <begin position="105"/>
        <end position="123"/>
    </location>
</feature>
<protein>
    <submittedName>
        <fullName evidence="8">Type II secretion system F family protein</fullName>
    </submittedName>
</protein>
<dbReference type="PANTHER" id="PTHR35007:SF2">
    <property type="entry name" value="PILUS ASSEMBLE PROTEIN"/>
    <property type="match status" value="1"/>
</dbReference>
<evidence type="ECO:0000256" key="1">
    <source>
        <dbReference type="ARBA" id="ARBA00004651"/>
    </source>
</evidence>
<evidence type="ECO:0000313" key="8">
    <source>
        <dbReference type="EMBL" id="TKB58474.1"/>
    </source>
</evidence>
<evidence type="ECO:0000259" key="7">
    <source>
        <dbReference type="Pfam" id="PF00482"/>
    </source>
</evidence>
<dbReference type="AlphaFoldDB" id="A0A4U1BVI2"/>
<comment type="subcellular location">
    <subcellularLocation>
        <location evidence="1">Cell membrane</location>
        <topology evidence="1">Multi-pass membrane protein</topology>
    </subcellularLocation>
</comment>
<sequence>MTYLAIATLLGVLLALITTKLVRQQAKHSHVRHYLHSQQPSKLSWLQRTIGNLSSNQESDVQKKLLEAGIYQGGLAKYFMPAKYAMLLLSLLLLAIVDLEMQQKLMLGPTLLIFFIVVPDLILESRKRWLIKKTARQLPYMLDMMAVCVQTGMTIEASFRYLGEELESFDKDLCYQIRRTSDAASLQGLEKALHDLSLRLPTPEVRSFCFTLIQNLQYGTSIAQVLSDLSEDMRRMQILSMEEKIGKLSAKMSVPLILLIMFPIVVLILAPGIVQLSLELTQ</sequence>
<name>A0A4U1BVI2_9GAMM</name>
<reference evidence="8 9" key="1">
    <citation type="submission" date="2019-04" db="EMBL/GenBank/DDBJ databases">
        <authorList>
            <person name="Hwang J.C."/>
        </authorList>
    </citation>
    <scope>NUCLEOTIDE SEQUENCE [LARGE SCALE GENOMIC DNA]</scope>
    <source>
        <strain evidence="8 9">IMCC35002</strain>
    </source>
</reference>
<evidence type="ECO:0000256" key="5">
    <source>
        <dbReference type="ARBA" id="ARBA00023136"/>
    </source>
</evidence>
<evidence type="ECO:0000256" key="4">
    <source>
        <dbReference type="ARBA" id="ARBA00022989"/>
    </source>
</evidence>
<dbReference type="OrthoDB" id="9810662at2"/>
<dbReference type="GO" id="GO:0005886">
    <property type="term" value="C:plasma membrane"/>
    <property type="evidence" value="ECO:0007669"/>
    <property type="project" value="UniProtKB-SubCell"/>
</dbReference>
<keyword evidence="9" id="KW-1185">Reference proteome</keyword>
<comment type="caution">
    <text evidence="8">The sequence shown here is derived from an EMBL/GenBank/DDBJ whole genome shotgun (WGS) entry which is preliminary data.</text>
</comment>
<proteinExistence type="predicted"/>
<dbReference type="InterPro" id="IPR018076">
    <property type="entry name" value="T2SS_GspF_dom"/>
</dbReference>
<keyword evidence="3 6" id="KW-0812">Transmembrane</keyword>
<dbReference type="Pfam" id="PF00482">
    <property type="entry name" value="T2SSF"/>
    <property type="match status" value="1"/>
</dbReference>
<feature type="transmembrane region" description="Helical" evidence="6">
    <location>
        <begin position="6"/>
        <end position="22"/>
    </location>
</feature>
<dbReference type="PANTHER" id="PTHR35007">
    <property type="entry name" value="INTEGRAL MEMBRANE PROTEIN-RELATED"/>
    <property type="match status" value="1"/>
</dbReference>
<keyword evidence="5 6" id="KW-0472">Membrane</keyword>
<gene>
    <name evidence="8" type="ORF">FCL42_01640</name>
</gene>
<organism evidence="8 9">
    <name type="scientific">Ferrimonas aestuarii</name>
    <dbReference type="NCBI Taxonomy" id="2569539"/>
    <lineage>
        <taxon>Bacteria</taxon>
        <taxon>Pseudomonadati</taxon>
        <taxon>Pseudomonadota</taxon>
        <taxon>Gammaproteobacteria</taxon>
        <taxon>Alteromonadales</taxon>
        <taxon>Ferrimonadaceae</taxon>
        <taxon>Ferrimonas</taxon>
    </lineage>
</organism>
<accession>A0A4U1BVI2</accession>